<feature type="domain" description="Kinesin motor" evidence="6">
    <location>
        <begin position="59"/>
        <end position="184"/>
    </location>
</feature>
<dbReference type="Proteomes" id="UP001295469">
    <property type="component" value="Chromosome A06"/>
</dbReference>
<dbReference type="InterPro" id="IPR031852">
    <property type="entry name" value="Vik1/Cik1_MT-bd"/>
</dbReference>
<keyword evidence="2" id="KW-0547">Nucleotide-binding</keyword>
<dbReference type="GO" id="GO:0008017">
    <property type="term" value="F:microtubule binding"/>
    <property type="evidence" value="ECO:0007669"/>
    <property type="project" value="InterPro"/>
</dbReference>
<dbReference type="InterPro" id="IPR036961">
    <property type="entry name" value="Kinesin_motor_dom_sf"/>
</dbReference>
<dbReference type="GO" id="GO:0005874">
    <property type="term" value="C:microtubule"/>
    <property type="evidence" value="ECO:0007669"/>
    <property type="project" value="UniProtKB-KW"/>
</dbReference>
<dbReference type="InterPro" id="IPR027417">
    <property type="entry name" value="P-loop_NTPase"/>
</dbReference>
<dbReference type="GO" id="GO:0007018">
    <property type="term" value="P:microtubule-based movement"/>
    <property type="evidence" value="ECO:0007669"/>
    <property type="project" value="InterPro"/>
</dbReference>
<proteinExistence type="inferred from homology"/>
<protein>
    <submittedName>
        <fullName evidence="7">(rape) hypothetical protein</fullName>
    </submittedName>
</protein>
<keyword evidence="1" id="KW-0493">Microtubule</keyword>
<evidence type="ECO:0000256" key="4">
    <source>
        <dbReference type="ARBA" id="ARBA00023175"/>
    </source>
</evidence>
<dbReference type="InterPro" id="IPR027640">
    <property type="entry name" value="Kinesin-like_fam"/>
</dbReference>
<dbReference type="GO" id="GO:0005524">
    <property type="term" value="F:ATP binding"/>
    <property type="evidence" value="ECO:0007669"/>
    <property type="project" value="UniProtKB-KW"/>
</dbReference>
<comment type="similarity">
    <text evidence="5">Belongs to the TRAFAC class myosin-kinesin ATPase superfamily. Kinesin family.</text>
</comment>
<gene>
    <name evidence="7" type="ORF">DARMORV10_A06P28790.1</name>
</gene>
<dbReference type="GO" id="GO:0003777">
    <property type="term" value="F:microtubule motor activity"/>
    <property type="evidence" value="ECO:0007669"/>
    <property type="project" value="InterPro"/>
</dbReference>
<evidence type="ECO:0000256" key="2">
    <source>
        <dbReference type="ARBA" id="ARBA00022741"/>
    </source>
</evidence>
<organism evidence="7">
    <name type="scientific">Brassica napus</name>
    <name type="common">Rape</name>
    <dbReference type="NCBI Taxonomy" id="3708"/>
    <lineage>
        <taxon>Eukaryota</taxon>
        <taxon>Viridiplantae</taxon>
        <taxon>Streptophyta</taxon>
        <taxon>Embryophyta</taxon>
        <taxon>Tracheophyta</taxon>
        <taxon>Spermatophyta</taxon>
        <taxon>Magnoliopsida</taxon>
        <taxon>eudicotyledons</taxon>
        <taxon>Gunneridae</taxon>
        <taxon>Pentapetalae</taxon>
        <taxon>rosids</taxon>
        <taxon>malvids</taxon>
        <taxon>Brassicales</taxon>
        <taxon>Brassicaceae</taxon>
        <taxon>Brassiceae</taxon>
        <taxon>Brassica</taxon>
    </lineage>
</organism>
<accession>A0A816T2B2</accession>
<name>A0A816T2B2_BRANA</name>
<evidence type="ECO:0000256" key="1">
    <source>
        <dbReference type="ARBA" id="ARBA00022701"/>
    </source>
</evidence>
<reference evidence="7" key="1">
    <citation type="submission" date="2021-01" db="EMBL/GenBank/DDBJ databases">
        <authorList>
            <consortium name="Genoscope - CEA"/>
            <person name="William W."/>
        </authorList>
    </citation>
    <scope>NUCLEOTIDE SEQUENCE</scope>
</reference>
<evidence type="ECO:0000313" key="7">
    <source>
        <dbReference type="EMBL" id="CAF2087391.1"/>
    </source>
</evidence>
<keyword evidence="3" id="KW-0067">ATP-binding</keyword>
<dbReference type="InterPro" id="IPR001752">
    <property type="entry name" value="Kinesin_motor_dom"/>
</dbReference>
<keyword evidence="4" id="KW-0505">Motor protein</keyword>
<sequence>MCFLPMVDASMSLTMTEFEDKKKHMHELQDRLADTERQLFEGEVLRKKLHNTILELKGNIRVFCRLRPLLPDDGGHQEASVIAYPRSSESLGRGIDVVQSGKFSDSPNLLCSSRIFRFSCLVLYLGSQGNKHPFTLDKVFDHGASQEEVFFIATCSKRIGWLQGLLSSYSDYLVDPLVNATICI</sequence>
<dbReference type="PROSITE" id="PS50067">
    <property type="entry name" value="KINESIN_MOTOR_2"/>
    <property type="match status" value="1"/>
</dbReference>
<dbReference type="AlphaFoldDB" id="A0A816T2B2"/>
<dbReference type="Gene3D" id="3.40.850.10">
    <property type="entry name" value="Kinesin motor domain"/>
    <property type="match status" value="1"/>
</dbReference>
<evidence type="ECO:0000256" key="5">
    <source>
        <dbReference type="PROSITE-ProRule" id="PRU00283"/>
    </source>
</evidence>
<evidence type="ECO:0000256" key="3">
    <source>
        <dbReference type="ARBA" id="ARBA00022840"/>
    </source>
</evidence>
<comment type="caution">
    <text evidence="5">Lacks conserved residue(s) required for the propagation of feature annotation.</text>
</comment>
<dbReference type="Pfam" id="PF16796">
    <property type="entry name" value="Microtub_bd"/>
    <property type="match status" value="1"/>
</dbReference>
<dbReference type="EMBL" id="HG994360">
    <property type="protein sequence ID" value="CAF2087391.1"/>
    <property type="molecule type" value="Genomic_DNA"/>
</dbReference>
<dbReference type="PANTHER" id="PTHR47972">
    <property type="entry name" value="KINESIN-LIKE PROTEIN KLP-3"/>
    <property type="match status" value="1"/>
</dbReference>
<evidence type="ECO:0000259" key="6">
    <source>
        <dbReference type="PROSITE" id="PS50067"/>
    </source>
</evidence>
<dbReference type="SUPFAM" id="SSF52540">
    <property type="entry name" value="P-loop containing nucleoside triphosphate hydrolases"/>
    <property type="match status" value="1"/>
</dbReference>
<dbReference type="PANTHER" id="PTHR47972:SF45">
    <property type="entry name" value="PROTEIN CLARET SEGREGATIONAL"/>
    <property type="match status" value="1"/>
</dbReference>